<organism evidence="1 2">
    <name type="scientific">Lophium mytilinum</name>
    <dbReference type="NCBI Taxonomy" id="390894"/>
    <lineage>
        <taxon>Eukaryota</taxon>
        <taxon>Fungi</taxon>
        <taxon>Dikarya</taxon>
        <taxon>Ascomycota</taxon>
        <taxon>Pezizomycotina</taxon>
        <taxon>Dothideomycetes</taxon>
        <taxon>Pleosporomycetidae</taxon>
        <taxon>Mytilinidiales</taxon>
        <taxon>Mytilinidiaceae</taxon>
        <taxon>Lophium</taxon>
    </lineage>
</organism>
<reference evidence="1" key="1">
    <citation type="journal article" date="2020" name="Stud. Mycol.">
        <title>101 Dothideomycetes genomes: a test case for predicting lifestyles and emergence of pathogens.</title>
        <authorList>
            <person name="Haridas S."/>
            <person name="Albert R."/>
            <person name="Binder M."/>
            <person name="Bloem J."/>
            <person name="Labutti K."/>
            <person name="Salamov A."/>
            <person name="Andreopoulos B."/>
            <person name="Baker S."/>
            <person name="Barry K."/>
            <person name="Bills G."/>
            <person name="Bluhm B."/>
            <person name="Cannon C."/>
            <person name="Castanera R."/>
            <person name="Culley D."/>
            <person name="Daum C."/>
            <person name="Ezra D."/>
            <person name="Gonzalez J."/>
            <person name="Henrissat B."/>
            <person name="Kuo A."/>
            <person name="Liang C."/>
            <person name="Lipzen A."/>
            <person name="Lutzoni F."/>
            <person name="Magnuson J."/>
            <person name="Mondo S."/>
            <person name="Nolan M."/>
            <person name="Ohm R."/>
            <person name="Pangilinan J."/>
            <person name="Park H.-J."/>
            <person name="Ramirez L."/>
            <person name="Alfaro M."/>
            <person name="Sun H."/>
            <person name="Tritt A."/>
            <person name="Yoshinaga Y."/>
            <person name="Zwiers L.-H."/>
            <person name="Turgeon B."/>
            <person name="Goodwin S."/>
            <person name="Spatafora J."/>
            <person name="Crous P."/>
            <person name="Grigoriev I."/>
        </authorList>
    </citation>
    <scope>NUCLEOTIDE SEQUENCE</scope>
    <source>
        <strain evidence="1">CBS 269.34</strain>
    </source>
</reference>
<keyword evidence="2" id="KW-1185">Reference proteome</keyword>
<protein>
    <recommendedName>
        <fullName evidence="3">C2H2-type domain-containing protein</fullName>
    </recommendedName>
</protein>
<dbReference type="OrthoDB" id="5422613at2759"/>
<dbReference type="EMBL" id="MU004185">
    <property type="protein sequence ID" value="KAF2498877.1"/>
    <property type="molecule type" value="Genomic_DNA"/>
</dbReference>
<evidence type="ECO:0000313" key="2">
    <source>
        <dbReference type="Proteomes" id="UP000799750"/>
    </source>
</evidence>
<dbReference type="PANTHER" id="PTHR38167">
    <property type="entry name" value="C2H2-TYPE DOMAIN-CONTAINING PROTEIN"/>
    <property type="match status" value="1"/>
</dbReference>
<gene>
    <name evidence="1" type="ORF">BU16DRAFT_579910</name>
</gene>
<name>A0A6A6R5X0_9PEZI</name>
<evidence type="ECO:0000313" key="1">
    <source>
        <dbReference type="EMBL" id="KAF2498877.1"/>
    </source>
</evidence>
<dbReference type="PANTHER" id="PTHR38167:SF1">
    <property type="entry name" value="C2H2-TYPE DOMAIN-CONTAINING PROTEIN"/>
    <property type="match status" value="1"/>
</dbReference>
<dbReference type="AlphaFoldDB" id="A0A6A6R5X0"/>
<proteinExistence type="predicted"/>
<evidence type="ECO:0008006" key="3">
    <source>
        <dbReference type="Google" id="ProtNLM"/>
    </source>
</evidence>
<sequence>MFWSLSSSTSRLLSSMFFSCDSQLGRSRLAMASSTEPIDLTTERNLEPALLEVIGSAKAATLRQILIKVCMKSEVGSSLVREAILVPEDVDTTATASSATKKRKLDKPVARFAHCVQCEKDFDVTLNVQPGQERTCRRHDGTAECWNWMETRFQMMTILTMAMFLTSTLTGESVHFHSTSRGPAVSRRVGKQLSVCAVDTPFHILAKVRVLCIIGLDWGDIRLKITDGMRDEKEYKASLIWGYYVTRPDASFVYFDIIPLHNTPPPIDHSKYQSITFKMAAGPELIDAISSAQVSTLRSVLFHLCKDSSTASKVEQVLLVSSNELQNDAVKASMATNSKKRKHDDKISRFACCVNCKKDFDVVLNEKPGEEQACGYHDGSLEIDTDFFADDDEVAQDPYSIDVDTDWRVKEYPEGFQWSCCEQDGREAKPCVRCRHSQTVFNHESGGSLWYLGKDGTYTVDDNRNDGDGSDEE</sequence>
<dbReference type="Proteomes" id="UP000799750">
    <property type="component" value="Unassembled WGS sequence"/>
</dbReference>
<accession>A0A6A6R5X0</accession>